<accession>A0A0C3BJP4</accession>
<proteinExistence type="predicted"/>
<dbReference type="HOGENOM" id="CLU_1670055_0_0_1"/>
<dbReference type="InParanoid" id="A0A0C3BJP4"/>
<organism evidence="2 3">
    <name type="scientific">Piloderma croceum (strain F 1598)</name>
    <dbReference type="NCBI Taxonomy" id="765440"/>
    <lineage>
        <taxon>Eukaryota</taxon>
        <taxon>Fungi</taxon>
        <taxon>Dikarya</taxon>
        <taxon>Basidiomycota</taxon>
        <taxon>Agaricomycotina</taxon>
        <taxon>Agaricomycetes</taxon>
        <taxon>Agaricomycetidae</taxon>
        <taxon>Atheliales</taxon>
        <taxon>Atheliaceae</taxon>
        <taxon>Piloderma</taxon>
    </lineage>
</organism>
<protein>
    <submittedName>
        <fullName evidence="2">Uncharacterized protein</fullName>
    </submittedName>
</protein>
<dbReference type="EMBL" id="KN833024">
    <property type="protein sequence ID" value="KIM77582.1"/>
    <property type="molecule type" value="Genomic_DNA"/>
</dbReference>
<evidence type="ECO:0000313" key="3">
    <source>
        <dbReference type="Proteomes" id="UP000054166"/>
    </source>
</evidence>
<keyword evidence="3" id="KW-1185">Reference proteome</keyword>
<feature type="region of interest" description="Disordered" evidence="1">
    <location>
        <begin position="52"/>
        <end position="101"/>
    </location>
</feature>
<sequence>MPFTSLSYYFFLEFKVHRFVGSGSSVHTSVASSAVSSRSNLVAPTTSLLASSLSKSRTKKPPPANVVNTCTGSATHSSTSSKWPSRGDVPRDTSRESKRQIKDANVDVDELQCASYALGLLSHGGLRNHVIGALVSANSFITTAEIQCTAMRLRITAS</sequence>
<gene>
    <name evidence="2" type="ORF">PILCRDRAFT_11997</name>
</gene>
<dbReference type="Proteomes" id="UP000054166">
    <property type="component" value="Unassembled WGS sequence"/>
</dbReference>
<reference evidence="3" key="2">
    <citation type="submission" date="2015-01" db="EMBL/GenBank/DDBJ databases">
        <title>Evolutionary Origins and Diversification of the Mycorrhizal Mutualists.</title>
        <authorList>
            <consortium name="DOE Joint Genome Institute"/>
            <consortium name="Mycorrhizal Genomics Consortium"/>
            <person name="Kohler A."/>
            <person name="Kuo A."/>
            <person name="Nagy L.G."/>
            <person name="Floudas D."/>
            <person name="Copeland A."/>
            <person name="Barry K.W."/>
            <person name="Cichocki N."/>
            <person name="Veneault-Fourrey C."/>
            <person name="LaButti K."/>
            <person name="Lindquist E.A."/>
            <person name="Lipzen A."/>
            <person name="Lundell T."/>
            <person name="Morin E."/>
            <person name="Murat C."/>
            <person name="Riley R."/>
            <person name="Ohm R."/>
            <person name="Sun H."/>
            <person name="Tunlid A."/>
            <person name="Henrissat B."/>
            <person name="Grigoriev I.V."/>
            <person name="Hibbett D.S."/>
            <person name="Martin F."/>
        </authorList>
    </citation>
    <scope>NUCLEOTIDE SEQUENCE [LARGE SCALE GENOMIC DNA]</scope>
    <source>
        <strain evidence="3">F 1598</strain>
    </source>
</reference>
<evidence type="ECO:0000256" key="1">
    <source>
        <dbReference type="SAM" id="MobiDB-lite"/>
    </source>
</evidence>
<evidence type="ECO:0000313" key="2">
    <source>
        <dbReference type="EMBL" id="KIM77582.1"/>
    </source>
</evidence>
<dbReference type="AlphaFoldDB" id="A0A0C3BJP4"/>
<name>A0A0C3BJP4_PILCF</name>
<feature type="compositionally biased region" description="Polar residues" evidence="1">
    <location>
        <begin position="66"/>
        <end position="83"/>
    </location>
</feature>
<feature type="compositionally biased region" description="Basic and acidic residues" evidence="1">
    <location>
        <begin position="88"/>
        <end position="101"/>
    </location>
</feature>
<dbReference type="OrthoDB" id="3070535at2759"/>
<reference evidence="2 3" key="1">
    <citation type="submission" date="2014-04" db="EMBL/GenBank/DDBJ databases">
        <authorList>
            <consortium name="DOE Joint Genome Institute"/>
            <person name="Kuo A."/>
            <person name="Tarkka M."/>
            <person name="Buscot F."/>
            <person name="Kohler A."/>
            <person name="Nagy L.G."/>
            <person name="Floudas D."/>
            <person name="Copeland A."/>
            <person name="Barry K.W."/>
            <person name="Cichocki N."/>
            <person name="Veneault-Fourrey C."/>
            <person name="LaButti K."/>
            <person name="Lindquist E.A."/>
            <person name="Lipzen A."/>
            <person name="Lundell T."/>
            <person name="Morin E."/>
            <person name="Murat C."/>
            <person name="Sun H."/>
            <person name="Tunlid A."/>
            <person name="Henrissat B."/>
            <person name="Grigoriev I.V."/>
            <person name="Hibbett D.S."/>
            <person name="Martin F."/>
            <person name="Nordberg H.P."/>
            <person name="Cantor M.N."/>
            <person name="Hua S.X."/>
        </authorList>
    </citation>
    <scope>NUCLEOTIDE SEQUENCE [LARGE SCALE GENOMIC DNA]</scope>
    <source>
        <strain evidence="2 3">F 1598</strain>
    </source>
</reference>